<dbReference type="EMBL" id="ADMG01000002">
    <property type="protein sequence ID" value="EKB32373.1"/>
    <property type="molecule type" value="Genomic_DNA"/>
</dbReference>
<dbReference type="GO" id="GO:0030261">
    <property type="term" value="P:chromosome condensation"/>
    <property type="evidence" value="ECO:0007669"/>
    <property type="project" value="UniProtKB-KW"/>
</dbReference>
<evidence type="ECO:0000313" key="6">
    <source>
        <dbReference type="Proteomes" id="UP000005835"/>
    </source>
</evidence>
<protein>
    <recommendedName>
        <fullName evidence="7">DNA-binding protein HU</fullName>
    </recommendedName>
</protein>
<evidence type="ECO:0000256" key="3">
    <source>
        <dbReference type="ARBA" id="ARBA00023125"/>
    </source>
</evidence>
<dbReference type="CDD" id="cd13831">
    <property type="entry name" value="HU"/>
    <property type="match status" value="1"/>
</dbReference>
<dbReference type="STRING" id="742823.HMPREF9465_00056"/>
<keyword evidence="3" id="KW-0238">DNA-binding</keyword>
<dbReference type="SUPFAM" id="SSF47729">
    <property type="entry name" value="IHF-like DNA-binding proteins"/>
    <property type="match status" value="1"/>
</dbReference>
<dbReference type="AlphaFoldDB" id="K1K0K4"/>
<dbReference type="HOGENOM" id="CLU_105066_3_1_4"/>
<accession>K1K0K4</accession>
<evidence type="ECO:0000256" key="2">
    <source>
        <dbReference type="ARBA" id="ARBA00023067"/>
    </source>
</evidence>
<dbReference type="InterPro" id="IPR000119">
    <property type="entry name" value="Hist_DNA-bd"/>
</dbReference>
<comment type="similarity">
    <text evidence="1 4">Belongs to the bacterial histone-like protein family.</text>
</comment>
<reference evidence="5 6" key="1">
    <citation type="submission" date="2012-05" db="EMBL/GenBank/DDBJ databases">
        <title>The Genome Sequence of Sutterella wadsworthensis 2_1_59BFAA.</title>
        <authorList>
            <consortium name="The Broad Institute Genome Sequencing Platform"/>
            <person name="Earl A."/>
            <person name="Ward D."/>
            <person name="Feldgarden M."/>
            <person name="Gevers D."/>
            <person name="Daigneault M."/>
            <person name="Strauss J."/>
            <person name="Allen-Vercoe E."/>
            <person name="Walker B."/>
            <person name="Young S.K."/>
            <person name="Zeng Q."/>
            <person name="Gargeya S."/>
            <person name="Fitzgerald M."/>
            <person name="Haas B."/>
            <person name="Abouelleil A."/>
            <person name="Alvarado L."/>
            <person name="Arachchi H.M."/>
            <person name="Berlin A.M."/>
            <person name="Chapman S.B."/>
            <person name="Goldberg J."/>
            <person name="Griggs A."/>
            <person name="Gujja S."/>
            <person name="Hansen M."/>
            <person name="Howarth C."/>
            <person name="Imamovic A."/>
            <person name="Larimer J."/>
            <person name="McCowen C."/>
            <person name="Montmayeur A."/>
            <person name="Murphy C."/>
            <person name="Neiman D."/>
            <person name="Pearson M."/>
            <person name="Priest M."/>
            <person name="Roberts A."/>
            <person name="Saif S."/>
            <person name="Shea T."/>
            <person name="Sisk P."/>
            <person name="Sykes S."/>
            <person name="Wortman J."/>
            <person name="Nusbaum C."/>
            <person name="Birren B."/>
        </authorList>
    </citation>
    <scope>NUCLEOTIDE SEQUENCE [LARGE SCALE GENOMIC DNA]</scope>
    <source>
        <strain evidence="5 6">2_1_59BFAA</strain>
    </source>
</reference>
<dbReference type="Proteomes" id="UP000005835">
    <property type="component" value="Unassembled WGS sequence"/>
</dbReference>
<sequence length="99" mass="10951">MNRFDLVDRIAARNNISKAEADRVVVSVFEEIMSAVTMGDSVTLIGFGSFRAVESAPRTGRNPATGEAIRIPAVRKPKFVAGTYFREIVNKYEGIKDKE</sequence>
<dbReference type="GO" id="GO:0003677">
    <property type="term" value="F:DNA binding"/>
    <property type="evidence" value="ECO:0007669"/>
    <property type="project" value="UniProtKB-KW"/>
</dbReference>
<dbReference type="Pfam" id="PF00216">
    <property type="entry name" value="Bac_DNA_binding"/>
    <property type="match status" value="1"/>
</dbReference>
<evidence type="ECO:0008006" key="7">
    <source>
        <dbReference type="Google" id="ProtNLM"/>
    </source>
</evidence>
<gene>
    <name evidence="5" type="ORF">HMPREF9465_00056</name>
</gene>
<evidence type="ECO:0000256" key="4">
    <source>
        <dbReference type="RuleBase" id="RU003939"/>
    </source>
</evidence>
<dbReference type="Gene3D" id="4.10.520.10">
    <property type="entry name" value="IHF-like DNA-binding proteins"/>
    <property type="match status" value="1"/>
</dbReference>
<dbReference type="GO" id="GO:0030527">
    <property type="term" value="F:structural constituent of chromatin"/>
    <property type="evidence" value="ECO:0007669"/>
    <property type="project" value="InterPro"/>
</dbReference>
<dbReference type="eggNOG" id="COG0776">
    <property type="taxonomic scope" value="Bacteria"/>
</dbReference>
<dbReference type="PRINTS" id="PR01727">
    <property type="entry name" value="DNABINDINGHU"/>
</dbReference>
<dbReference type="SMART" id="SM00411">
    <property type="entry name" value="BHL"/>
    <property type="match status" value="1"/>
</dbReference>
<comment type="caution">
    <text evidence="5">The sequence shown here is derived from an EMBL/GenBank/DDBJ whole genome shotgun (WGS) entry which is preliminary data.</text>
</comment>
<proteinExistence type="inferred from homology"/>
<organism evidence="5 6">
    <name type="scientific">Sutterella wadsworthensis 2_1_59BFAA</name>
    <dbReference type="NCBI Taxonomy" id="742823"/>
    <lineage>
        <taxon>Bacteria</taxon>
        <taxon>Pseudomonadati</taxon>
        <taxon>Pseudomonadota</taxon>
        <taxon>Betaproteobacteria</taxon>
        <taxon>Burkholderiales</taxon>
        <taxon>Sutterellaceae</taxon>
        <taxon>Sutterella</taxon>
    </lineage>
</organism>
<dbReference type="PANTHER" id="PTHR33175">
    <property type="entry name" value="DNA-BINDING PROTEIN HU"/>
    <property type="match status" value="1"/>
</dbReference>
<dbReference type="InterPro" id="IPR010992">
    <property type="entry name" value="IHF-like_DNA-bd_dom_sf"/>
</dbReference>
<evidence type="ECO:0000313" key="5">
    <source>
        <dbReference type="EMBL" id="EKB32373.1"/>
    </source>
</evidence>
<dbReference type="OrthoDB" id="9799835at2"/>
<evidence type="ECO:0000256" key="1">
    <source>
        <dbReference type="ARBA" id="ARBA00010529"/>
    </source>
</evidence>
<name>K1K0K4_9BURK</name>
<keyword evidence="6" id="KW-1185">Reference proteome</keyword>
<dbReference type="PANTHER" id="PTHR33175:SF3">
    <property type="entry name" value="DNA-BINDING PROTEIN HU-BETA"/>
    <property type="match status" value="1"/>
</dbReference>
<keyword evidence="2" id="KW-0226">DNA condensation</keyword>
<dbReference type="RefSeq" id="WP_005432973.1">
    <property type="nucleotide sequence ID" value="NZ_JH815513.1"/>
</dbReference>
<dbReference type="PATRIC" id="fig|742823.3.peg.60"/>